<evidence type="ECO:0000313" key="3">
    <source>
        <dbReference type="Proteomes" id="UP000295678"/>
    </source>
</evidence>
<dbReference type="OrthoDB" id="7159274at2"/>
<dbReference type="EMBL" id="SMAK01000008">
    <property type="protein sequence ID" value="TCT08719.1"/>
    <property type="molecule type" value="Genomic_DNA"/>
</dbReference>
<dbReference type="Gene3D" id="3.30.2270.10">
    <property type="entry name" value="Folate-binding superfamily"/>
    <property type="match status" value="1"/>
</dbReference>
<dbReference type="RefSeq" id="WP_132807132.1">
    <property type="nucleotide sequence ID" value="NZ_SMAK01000008.1"/>
</dbReference>
<dbReference type="AlphaFoldDB" id="A0A4R3M8V4"/>
<accession>A0A4R3M8V4</accession>
<dbReference type="GO" id="GO:0008115">
    <property type="term" value="F:sarcosine oxidase activity"/>
    <property type="evidence" value="ECO:0007669"/>
    <property type="project" value="InterPro"/>
</dbReference>
<protein>
    <submittedName>
        <fullName evidence="2">Sarcosine oxidase subunit delta</fullName>
    </submittedName>
</protein>
<proteinExistence type="predicted"/>
<gene>
    <name evidence="2" type="ORF">EDC22_10831</name>
</gene>
<reference evidence="2 3" key="1">
    <citation type="submission" date="2019-03" db="EMBL/GenBank/DDBJ databases">
        <title>Genomic Encyclopedia of Type Strains, Phase IV (KMG-IV): sequencing the most valuable type-strain genomes for metagenomic binning, comparative biology and taxonomic classification.</title>
        <authorList>
            <person name="Goeker M."/>
        </authorList>
    </citation>
    <scope>NUCLEOTIDE SEQUENCE [LARGE SCALE GENOMIC DNA]</scope>
    <source>
        <strain evidence="2 3">DSM 19345</strain>
    </source>
</reference>
<comment type="caution">
    <text evidence="2">The sequence shown here is derived from an EMBL/GenBank/DDBJ whole genome shotgun (WGS) entry which is preliminary data.</text>
</comment>
<dbReference type="InterPro" id="IPR038561">
    <property type="entry name" value="SoxD_sf"/>
</dbReference>
<organism evidence="2 3">
    <name type="scientific">Tepidamorphus gemmatus</name>
    <dbReference type="NCBI Taxonomy" id="747076"/>
    <lineage>
        <taxon>Bacteria</taxon>
        <taxon>Pseudomonadati</taxon>
        <taxon>Pseudomonadota</taxon>
        <taxon>Alphaproteobacteria</taxon>
        <taxon>Hyphomicrobiales</taxon>
        <taxon>Tepidamorphaceae</taxon>
        <taxon>Tepidamorphus</taxon>
    </lineage>
</organism>
<sequence>MFLITCPYCGPRDQSEFSNAGEAHIARPTNGEELSDEQWADFVFLRTNPKGLFAERWVHTAGCRRFFNMLRNTATDEILAVYRIGEPRPQVTTAGPVTPSGEAPIGSGNDAVKVMRPGEGTE</sequence>
<dbReference type="GO" id="GO:0046653">
    <property type="term" value="P:tetrahydrofolate metabolic process"/>
    <property type="evidence" value="ECO:0007669"/>
    <property type="project" value="InterPro"/>
</dbReference>
<evidence type="ECO:0000256" key="1">
    <source>
        <dbReference type="SAM" id="MobiDB-lite"/>
    </source>
</evidence>
<evidence type="ECO:0000313" key="2">
    <source>
        <dbReference type="EMBL" id="TCT08719.1"/>
    </source>
</evidence>
<dbReference type="Proteomes" id="UP000295678">
    <property type="component" value="Unassembled WGS sequence"/>
</dbReference>
<feature type="region of interest" description="Disordered" evidence="1">
    <location>
        <begin position="89"/>
        <end position="122"/>
    </location>
</feature>
<dbReference type="NCBIfam" id="TIGR01374">
    <property type="entry name" value="soxD"/>
    <property type="match status" value="1"/>
</dbReference>
<dbReference type="InterPro" id="IPR006279">
    <property type="entry name" value="SoxD"/>
</dbReference>
<keyword evidence="3" id="KW-1185">Reference proteome</keyword>
<dbReference type="Pfam" id="PF04267">
    <property type="entry name" value="SoxD"/>
    <property type="match status" value="1"/>
</dbReference>
<name>A0A4R3M8V4_9HYPH</name>